<evidence type="ECO:0000313" key="13">
    <source>
        <dbReference type="EMBL" id="KAB8349732.1"/>
    </source>
</evidence>
<dbReference type="PANTHER" id="PTHR12415">
    <property type="entry name" value="TYROSYL-DNA PHOSPHODIESTERASE 1"/>
    <property type="match status" value="1"/>
</dbReference>
<dbReference type="GO" id="GO:0004527">
    <property type="term" value="F:exonuclease activity"/>
    <property type="evidence" value="ECO:0007669"/>
    <property type="project" value="UniProtKB-KW"/>
</dbReference>
<dbReference type="GO" id="GO:0005634">
    <property type="term" value="C:nucleus"/>
    <property type="evidence" value="ECO:0007669"/>
    <property type="project" value="UniProtKB-SubCell"/>
</dbReference>
<proteinExistence type="inferred from homology"/>
<evidence type="ECO:0000256" key="5">
    <source>
        <dbReference type="ARBA" id="ARBA00022801"/>
    </source>
</evidence>
<keyword evidence="7" id="KW-0234">DNA repair</keyword>
<dbReference type="EMBL" id="VIBQ01000014">
    <property type="protein sequence ID" value="KAB8349732.1"/>
    <property type="molecule type" value="Genomic_DNA"/>
</dbReference>
<dbReference type="GO" id="GO:0003697">
    <property type="term" value="F:single-stranded DNA binding"/>
    <property type="evidence" value="ECO:0007669"/>
    <property type="project" value="TreeGrafter"/>
</dbReference>
<reference evidence="13 14" key="1">
    <citation type="submission" date="2019-06" db="EMBL/GenBank/DDBJ databases">
        <title>A chromosomal-level reference genome of Carpinus fangiana (Coryloideae, Betulaceae).</title>
        <authorList>
            <person name="Yang X."/>
            <person name="Wang Z."/>
            <person name="Zhang L."/>
            <person name="Hao G."/>
            <person name="Liu J."/>
            <person name="Yang Y."/>
        </authorList>
    </citation>
    <scope>NUCLEOTIDE SEQUENCE [LARGE SCALE GENOMIC DNA]</scope>
    <source>
        <strain evidence="13">Cfa_2016G</strain>
        <tissue evidence="13">Leaf</tissue>
    </source>
</reference>
<keyword evidence="5" id="KW-0378">Hydrolase</keyword>
<feature type="active site" description="Nucleophile" evidence="9">
    <location>
        <position position="168"/>
    </location>
</feature>
<name>A0A5N6KWH0_9ROSI</name>
<keyword evidence="6" id="KW-0269">Exonuclease</keyword>
<evidence type="ECO:0000256" key="3">
    <source>
        <dbReference type="ARBA" id="ARBA00022722"/>
    </source>
</evidence>
<dbReference type="GO" id="GO:0017005">
    <property type="term" value="F:3'-tyrosyl-DNA phosphodiesterase activity"/>
    <property type="evidence" value="ECO:0007669"/>
    <property type="project" value="TreeGrafter"/>
</dbReference>
<keyword evidence="8" id="KW-0539">Nucleus</keyword>
<feature type="site" description="Interaction with DNA" evidence="11">
    <location>
        <position position="544"/>
    </location>
</feature>
<dbReference type="CDD" id="cd09123">
    <property type="entry name" value="PLDc_Tdp1_2"/>
    <property type="match status" value="1"/>
</dbReference>
<feature type="region of interest" description="Disordered" evidence="12">
    <location>
        <begin position="215"/>
        <end position="234"/>
    </location>
</feature>
<evidence type="ECO:0000256" key="11">
    <source>
        <dbReference type="PIRSR" id="PIRSR610347-3"/>
    </source>
</evidence>
<feature type="region of interest" description="Disordered" evidence="12">
    <location>
        <begin position="1"/>
        <end position="75"/>
    </location>
</feature>
<feature type="active site" description="Proton donor/acceptor" evidence="9">
    <location>
        <position position="518"/>
    </location>
</feature>
<evidence type="ECO:0000256" key="10">
    <source>
        <dbReference type="PIRSR" id="PIRSR610347-2"/>
    </source>
</evidence>
<evidence type="ECO:0000256" key="12">
    <source>
        <dbReference type="SAM" id="MobiDB-lite"/>
    </source>
</evidence>
<feature type="binding site" evidence="10">
    <location>
        <position position="520"/>
    </location>
    <ligand>
        <name>substrate</name>
    </ligand>
</feature>
<evidence type="ECO:0000256" key="2">
    <source>
        <dbReference type="ARBA" id="ARBA00010205"/>
    </source>
</evidence>
<evidence type="ECO:0000313" key="14">
    <source>
        <dbReference type="Proteomes" id="UP000327013"/>
    </source>
</evidence>
<dbReference type="Gene3D" id="3.30.870.10">
    <property type="entry name" value="Endonuclease Chain A"/>
    <property type="match status" value="2"/>
</dbReference>
<dbReference type="GO" id="GO:0006281">
    <property type="term" value="P:DNA repair"/>
    <property type="evidence" value="ECO:0007669"/>
    <property type="project" value="UniProtKB-KW"/>
</dbReference>
<evidence type="ECO:0000256" key="6">
    <source>
        <dbReference type="ARBA" id="ARBA00022839"/>
    </source>
</evidence>
<keyword evidence="3" id="KW-0540">Nuclease</keyword>
<comment type="similarity">
    <text evidence="2">Belongs to the tyrosyl-DNA phosphodiesterase family.</text>
</comment>
<accession>A0A5N6KWH0</accession>
<keyword evidence="14" id="KW-1185">Reference proteome</keyword>
<dbReference type="InterPro" id="IPR010347">
    <property type="entry name" value="Tdp1"/>
</dbReference>
<evidence type="ECO:0000256" key="9">
    <source>
        <dbReference type="PIRSR" id="PIRSR610347-1"/>
    </source>
</evidence>
<organism evidence="13 14">
    <name type="scientific">Carpinus fangiana</name>
    <dbReference type="NCBI Taxonomy" id="176857"/>
    <lineage>
        <taxon>Eukaryota</taxon>
        <taxon>Viridiplantae</taxon>
        <taxon>Streptophyta</taxon>
        <taxon>Embryophyta</taxon>
        <taxon>Tracheophyta</taxon>
        <taxon>Spermatophyta</taxon>
        <taxon>Magnoliopsida</taxon>
        <taxon>eudicotyledons</taxon>
        <taxon>Gunneridae</taxon>
        <taxon>Pentapetalae</taxon>
        <taxon>rosids</taxon>
        <taxon>fabids</taxon>
        <taxon>Fagales</taxon>
        <taxon>Betulaceae</taxon>
        <taxon>Carpinus</taxon>
    </lineage>
</organism>
<evidence type="ECO:0000256" key="4">
    <source>
        <dbReference type="ARBA" id="ARBA00022763"/>
    </source>
</evidence>
<feature type="binding site" evidence="10">
    <location>
        <position position="170"/>
    </location>
    <ligand>
        <name>substrate</name>
    </ligand>
</feature>
<dbReference type="AlphaFoldDB" id="A0A5N6KWH0"/>
<dbReference type="Pfam" id="PF06087">
    <property type="entry name" value="Tyr-DNA_phospho"/>
    <property type="match status" value="2"/>
</dbReference>
<keyword evidence="4" id="KW-0227">DNA damage</keyword>
<evidence type="ECO:0000256" key="7">
    <source>
        <dbReference type="ARBA" id="ARBA00023204"/>
    </source>
</evidence>
<protein>
    <recommendedName>
        <fullName evidence="15">Tyrosyl-DNA phosphodiesterase</fullName>
    </recommendedName>
</protein>
<dbReference type="Proteomes" id="UP000327013">
    <property type="component" value="Unassembled WGS sequence"/>
</dbReference>
<evidence type="ECO:0008006" key="15">
    <source>
        <dbReference type="Google" id="ProtNLM"/>
    </source>
</evidence>
<evidence type="ECO:0000256" key="1">
    <source>
        <dbReference type="ARBA" id="ARBA00004123"/>
    </source>
</evidence>
<gene>
    <name evidence="13" type="ORF">FH972_023747</name>
</gene>
<dbReference type="GO" id="GO:0003690">
    <property type="term" value="F:double-stranded DNA binding"/>
    <property type="evidence" value="ECO:0007669"/>
    <property type="project" value="TreeGrafter"/>
</dbReference>
<dbReference type="PANTHER" id="PTHR12415:SF0">
    <property type="entry name" value="TYROSYL-DNA PHOSPHODIESTERASE 1"/>
    <property type="match status" value="1"/>
</dbReference>
<comment type="subcellular location">
    <subcellularLocation>
        <location evidence="1">Nucleus</location>
    </subcellularLocation>
</comment>
<sequence>MEANKDARRKRDWSRMMGYPAQTSKNRPSLISAPTLGRITPSEQPHYDQSHPQQAPHDQAQHEKSQSPRSTFVPSPVSLTTIPALSSASNVDTVSLSDILGDLHIIECWNFNFLHDVDFVIVVDVKIVHGSWDNEEDGNRRRIDEAAACWPNVQVVRVHIPDESGSHHSKLMVLFRNDDTVQVVVHTSNMIPEDWLTMTNAVWLSPKLPLLQHNASTTPENIPSAPMTSPDSKSLSELKTLTDELTTNFPPRVETCLGKTKDGRRDHTRLSVNMLHQIIRKADKVEVGNDKKALAMRDKVKDQAFALLIVDYGYETQFQQHPIGFGERFKVDFIRYLSSYKHGSIHKLVQQLIMYDFSKVRGAFVASVPQTVPKASKEKDVQTSWGWVGLREILSQVPCFNHAPPVIVTQVSSIAKRGGDSTWLQKFESVLHQQSGEQQTSGVQTKIIFPTPDEIRQSLGGYYSGPRIHMPGLTIDDQEQLAHLRSRLCHWVGGVGDSNPTAQSERIREAARQRAAPHTKTIIRFSDKEMRKIDWAMLTSTNLSAQAWGFLEWHGGVKMLSYEAGVIVWPELYEASSMVPVFQTNDPEVGITDHNGESEDVVVGFRMPYDLPLVPYAAQEEPWCATKEHMELDCHGNTPGSGCPA</sequence>
<dbReference type="OrthoDB" id="47785at2759"/>
<evidence type="ECO:0000256" key="8">
    <source>
        <dbReference type="ARBA" id="ARBA00023242"/>
    </source>
</evidence>
<comment type="caution">
    <text evidence="13">The sequence shown here is derived from an EMBL/GenBank/DDBJ whole genome shotgun (WGS) entry which is preliminary data.</text>
</comment>
<feature type="compositionally biased region" description="Polar residues" evidence="12">
    <location>
        <begin position="215"/>
        <end position="233"/>
    </location>
</feature>
<dbReference type="SUPFAM" id="SSF56024">
    <property type="entry name" value="Phospholipase D/nuclease"/>
    <property type="match status" value="2"/>
</dbReference>